<keyword evidence="6" id="KW-1185">Reference proteome</keyword>
<keyword evidence="2" id="KW-0238">DNA-binding</keyword>
<dbReference type="Proteomes" id="UP001523565">
    <property type="component" value="Unassembled WGS sequence"/>
</dbReference>
<dbReference type="InterPro" id="IPR014710">
    <property type="entry name" value="RmlC-like_jellyroll"/>
</dbReference>
<dbReference type="EMBL" id="JAMZFV010000001">
    <property type="protein sequence ID" value="MCP1108783.1"/>
    <property type="molecule type" value="Genomic_DNA"/>
</dbReference>
<evidence type="ECO:0000313" key="5">
    <source>
        <dbReference type="EMBL" id="MCP1108783.1"/>
    </source>
</evidence>
<dbReference type="InterPro" id="IPR018062">
    <property type="entry name" value="HTH_AraC-typ_CS"/>
</dbReference>
<dbReference type="InterPro" id="IPR009057">
    <property type="entry name" value="Homeodomain-like_sf"/>
</dbReference>
<dbReference type="SUPFAM" id="SSF51182">
    <property type="entry name" value="RmlC-like cupins"/>
    <property type="match status" value="1"/>
</dbReference>
<dbReference type="Gene3D" id="1.10.10.60">
    <property type="entry name" value="Homeodomain-like"/>
    <property type="match status" value="2"/>
</dbReference>
<dbReference type="InterPro" id="IPR020449">
    <property type="entry name" value="Tscrpt_reg_AraC-type_HTH"/>
</dbReference>
<accession>A0ABT1EDL8</accession>
<dbReference type="InterPro" id="IPR013096">
    <property type="entry name" value="Cupin_2"/>
</dbReference>
<dbReference type="PROSITE" id="PS00041">
    <property type="entry name" value="HTH_ARAC_FAMILY_1"/>
    <property type="match status" value="1"/>
</dbReference>
<name>A0ABT1EDL8_9FIRM</name>
<dbReference type="SUPFAM" id="SSF46689">
    <property type="entry name" value="Homeodomain-like"/>
    <property type="match status" value="2"/>
</dbReference>
<evidence type="ECO:0000313" key="6">
    <source>
        <dbReference type="Proteomes" id="UP001523565"/>
    </source>
</evidence>
<keyword evidence="1" id="KW-0805">Transcription regulation</keyword>
<evidence type="ECO:0000256" key="3">
    <source>
        <dbReference type="ARBA" id="ARBA00023163"/>
    </source>
</evidence>
<sequence length="308" mass="35944">MAPLVVYIAKVVVNVYNQTMKKKLTTKFTPRQQMLPSNYEIFYYDDLGRQKLAPHAHDHYEFYYFMEGDLDYQIADQRYSLQKGDFMLIPSSVRHQALMKGDSVPYRRIILWLKEAFYEELAGSFADLTYGYDYAKTNSVYHFRPDAISTKELQGKLIELIETLRGSSPFKDLEGKLKIANFLAVINSTIWSLKARSTPQKTPLYLQLGDYITAHLEEPLTLDTLAREFYLSKYHLAHTFKEHMGITLHQYISQKRLQAIKNEIPTGTPITELAATYGFPDYTTFYRAFKKEYGLSPTEYKRSFSLWT</sequence>
<organism evidence="5 6">
    <name type="scientific">Ohessyouella blattaphilus</name>
    <dbReference type="NCBI Taxonomy" id="2949333"/>
    <lineage>
        <taxon>Bacteria</taxon>
        <taxon>Bacillati</taxon>
        <taxon>Bacillota</taxon>
        <taxon>Clostridia</taxon>
        <taxon>Lachnospirales</taxon>
        <taxon>Lachnospiraceae</taxon>
        <taxon>Ohessyouella</taxon>
    </lineage>
</organism>
<dbReference type="Pfam" id="PF07883">
    <property type="entry name" value="Cupin_2"/>
    <property type="match status" value="1"/>
</dbReference>
<dbReference type="PRINTS" id="PR00032">
    <property type="entry name" value="HTHARAC"/>
</dbReference>
<keyword evidence="3" id="KW-0804">Transcription</keyword>
<feature type="domain" description="HTH araC/xylS-type" evidence="4">
    <location>
        <begin position="206"/>
        <end position="303"/>
    </location>
</feature>
<evidence type="ECO:0000259" key="4">
    <source>
        <dbReference type="PROSITE" id="PS01124"/>
    </source>
</evidence>
<dbReference type="Pfam" id="PF12833">
    <property type="entry name" value="HTH_18"/>
    <property type="match status" value="1"/>
</dbReference>
<evidence type="ECO:0000256" key="1">
    <source>
        <dbReference type="ARBA" id="ARBA00023015"/>
    </source>
</evidence>
<dbReference type="RefSeq" id="WP_262067689.1">
    <property type="nucleotide sequence ID" value="NZ_JAMXOC010000001.1"/>
</dbReference>
<dbReference type="PANTHER" id="PTHR43280:SF2">
    <property type="entry name" value="HTH-TYPE TRANSCRIPTIONAL REGULATOR EXSA"/>
    <property type="match status" value="1"/>
</dbReference>
<dbReference type="InterPro" id="IPR018060">
    <property type="entry name" value="HTH_AraC"/>
</dbReference>
<dbReference type="SMART" id="SM00342">
    <property type="entry name" value="HTH_ARAC"/>
    <property type="match status" value="1"/>
</dbReference>
<reference evidence="5 6" key="1">
    <citation type="journal article" date="2022" name="Genome Biol. Evol.">
        <title>Host diet, physiology and behaviors set the stage for Lachnospiraceae cladogenesis.</title>
        <authorList>
            <person name="Vera-Ponce De Leon A."/>
            <person name="Schneider M."/>
            <person name="Jahnes B.C."/>
            <person name="Sadowski V."/>
            <person name="Camuy-Velez L.A."/>
            <person name="Duan J."/>
            <person name="Sabree Z.L."/>
        </authorList>
    </citation>
    <scope>NUCLEOTIDE SEQUENCE [LARGE SCALE GENOMIC DNA]</scope>
    <source>
        <strain evidence="5 6">PAL227</strain>
    </source>
</reference>
<protein>
    <submittedName>
        <fullName evidence="5">AraC family transcriptional regulator</fullName>
    </submittedName>
</protein>
<dbReference type="PANTHER" id="PTHR43280">
    <property type="entry name" value="ARAC-FAMILY TRANSCRIPTIONAL REGULATOR"/>
    <property type="match status" value="1"/>
</dbReference>
<comment type="caution">
    <text evidence="5">The sequence shown here is derived from an EMBL/GenBank/DDBJ whole genome shotgun (WGS) entry which is preliminary data.</text>
</comment>
<dbReference type="InterPro" id="IPR011051">
    <property type="entry name" value="RmlC_Cupin_sf"/>
</dbReference>
<evidence type="ECO:0000256" key="2">
    <source>
        <dbReference type="ARBA" id="ARBA00023125"/>
    </source>
</evidence>
<dbReference type="Gene3D" id="2.60.120.10">
    <property type="entry name" value="Jelly Rolls"/>
    <property type="match status" value="1"/>
</dbReference>
<gene>
    <name evidence="5" type="ORF">NK118_00765</name>
</gene>
<dbReference type="PROSITE" id="PS01124">
    <property type="entry name" value="HTH_ARAC_FAMILY_2"/>
    <property type="match status" value="1"/>
</dbReference>
<proteinExistence type="predicted"/>